<keyword evidence="5" id="KW-1185">Reference proteome</keyword>
<dbReference type="InterPro" id="IPR040256">
    <property type="entry name" value="At4g02000-like"/>
</dbReference>
<dbReference type="InterPro" id="IPR025836">
    <property type="entry name" value="Zn_knuckle_CX2CX4HX4C"/>
</dbReference>
<evidence type="ECO:0000256" key="2">
    <source>
        <dbReference type="SAM" id="MobiDB-lite"/>
    </source>
</evidence>
<evidence type="ECO:0000256" key="1">
    <source>
        <dbReference type="PROSITE-ProRule" id="PRU00047"/>
    </source>
</evidence>
<keyword evidence="1" id="KW-0479">Metal-binding</keyword>
<dbReference type="PANTHER" id="PTHR31286">
    <property type="entry name" value="GLYCINE-RICH CELL WALL STRUCTURAL PROTEIN 1.8-LIKE"/>
    <property type="match status" value="1"/>
</dbReference>
<gene>
    <name evidence="4" type="ORF">SHERM_14860</name>
</gene>
<feature type="region of interest" description="Disordered" evidence="2">
    <location>
        <begin position="373"/>
        <end position="409"/>
    </location>
</feature>
<dbReference type="Pfam" id="PF14392">
    <property type="entry name" value="zf-CCHC_4"/>
    <property type="match status" value="1"/>
</dbReference>
<name>A0A9N7MS25_STRHE</name>
<dbReference type="AlphaFoldDB" id="A0A9N7MS25"/>
<dbReference type="PANTHER" id="PTHR31286:SF178">
    <property type="entry name" value="DUF4283 DOMAIN-CONTAINING PROTEIN"/>
    <property type="match status" value="1"/>
</dbReference>
<dbReference type="EMBL" id="CACSLK010012206">
    <property type="protein sequence ID" value="CAA0814576.1"/>
    <property type="molecule type" value="Genomic_DNA"/>
</dbReference>
<organism evidence="4 5">
    <name type="scientific">Striga hermonthica</name>
    <name type="common">Purple witchweed</name>
    <name type="synonym">Buchnera hermonthica</name>
    <dbReference type="NCBI Taxonomy" id="68872"/>
    <lineage>
        <taxon>Eukaryota</taxon>
        <taxon>Viridiplantae</taxon>
        <taxon>Streptophyta</taxon>
        <taxon>Embryophyta</taxon>
        <taxon>Tracheophyta</taxon>
        <taxon>Spermatophyta</taxon>
        <taxon>Magnoliopsida</taxon>
        <taxon>eudicotyledons</taxon>
        <taxon>Gunneridae</taxon>
        <taxon>Pentapetalae</taxon>
        <taxon>asterids</taxon>
        <taxon>lamiids</taxon>
        <taxon>Lamiales</taxon>
        <taxon>Orobanchaceae</taxon>
        <taxon>Buchnereae</taxon>
        <taxon>Striga</taxon>
    </lineage>
</organism>
<feature type="domain" description="CCHC-type" evidence="3">
    <location>
        <begin position="202"/>
        <end position="215"/>
    </location>
</feature>
<comment type="caution">
    <text evidence="4">The sequence shown here is derived from an EMBL/GenBank/DDBJ whole genome shotgun (WGS) entry which is preliminary data.</text>
</comment>
<dbReference type="GO" id="GO:0003676">
    <property type="term" value="F:nucleic acid binding"/>
    <property type="evidence" value="ECO:0007669"/>
    <property type="project" value="InterPro"/>
</dbReference>
<proteinExistence type="predicted"/>
<accession>A0A9N7MS25</accession>
<evidence type="ECO:0000313" key="4">
    <source>
        <dbReference type="EMBL" id="CAA0814576.1"/>
    </source>
</evidence>
<evidence type="ECO:0000259" key="3">
    <source>
        <dbReference type="PROSITE" id="PS50158"/>
    </source>
</evidence>
<evidence type="ECO:0000313" key="5">
    <source>
        <dbReference type="Proteomes" id="UP001153555"/>
    </source>
</evidence>
<keyword evidence="1" id="KW-0863">Zinc-finger</keyword>
<dbReference type="OrthoDB" id="1924068at2759"/>
<keyword evidence="1" id="KW-0862">Zinc</keyword>
<dbReference type="PROSITE" id="PS50158">
    <property type="entry name" value="ZF_CCHC"/>
    <property type="match status" value="1"/>
</dbReference>
<dbReference type="Proteomes" id="UP001153555">
    <property type="component" value="Unassembled WGS sequence"/>
</dbReference>
<reference evidence="4" key="1">
    <citation type="submission" date="2019-12" db="EMBL/GenBank/DDBJ databases">
        <authorList>
            <person name="Scholes J."/>
        </authorList>
    </citation>
    <scope>NUCLEOTIDE SEQUENCE</scope>
</reference>
<feature type="non-terminal residue" evidence="4">
    <location>
        <position position="409"/>
    </location>
</feature>
<dbReference type="InterPro" id="IPR001878">
    <property type="entry name" value="Znf_CCHC"/>
</dbReference>
<dbReference type="Pfam" id="PF14111">
    <property type="entry name" value="DUF4283"/>
    <property type="match status" value="1"/>
</dbReference>
<protein>
    <recommendedName>
        <fullName evidence="3">CCHC-type domain-containing protein</fullName>
    </recommendedName>
</protein>
<sequence length="409" mass="46267">MDAEITEKLRKFELSDKEKLGAQLSDTDVEPSLQECERSLIGLVVGEKKVNIGGIKTTMGIIWRTSKPFSIRILGLNLFQFMFQSDEDKIKVLRGKTWSFDGQYMLLNESLFKEEEMKVELWVQVHNLPIHWISHEIGIKVGKLFGKVQNVIVLGVGGLNGRVVKILAEINLLEPILRGTMLKLGEEEHWVDFRYENLQTFCFYCGMIGHSDKQCEIKKLDVQRDVFRAGQFGEWLRGISGGSNEQREMRASSPVRNREISNSNITPQAEKRVSPEESQQVNNVGLSHADYIPKESEIGDRTEPDQSIQGINHLSQVGNECAGYSSQQMVTRMDLDVENTPERSSGKLVNVPVVFQQDHHKTALIRQTKLLTRITKSTSKGGKTKPGGRDVREENNQDNVVGSKRKGEE</sequence>
<dbReference type="InterPro" id="IPR025558">
    <property type="entry name" value="DUF4283"/>
</dbReference>
<dbReference type="GO" id="GO:0008270">
    <property type="term" value="F:zinc ion binding"/>
    <property type="evidence" value="ECO:0007669"/>
    <property type="project" value="UniProtKB-KW"/>
</dbReference>